<dbReference type="CDD" id="cd06150">
    <property type="entry name" value="YjgF_YER057c_UK114_like_2"/>
    <property type="match status" value="1"/>
</dbReference>
<sequence length="115" mass="12617">MTILRKQTSPRMSQVVVHGDTVYLAGQVPDDFTAPVAEQTRQVLSRIDRLLGEVGSERSKILSAQVWLADIGDFDAMNEIWEAWVDHDSPPARATCAVVLAHPAIRVEVIVVAAL</sequence>
<dbReference type="InterPro" id="IPR006175">
    <property type="entry name" value="YjgF/YER057c/UK114"/>
</dbReference>
<evidence type="ECO:0000313" key="2">
    <source>
        <dbReference type="Proteomes" id="UP000185739"/>
    </source>
</evidence>
<dbReference type="RefSeq" id="WP_075149189.1">
    <property type="nucleotide sequence ID" value="NZ_CP018839.1"/>
</dbReference>
<dbReference type="EMBL" id="CP018839">
    <property type="protein sequence ID" value="APR05927.1"/>
    <property type="molecule type" value="Genomic_DNA"/>
</dbReference>
<dbReference type="STRING" id="96773.Tchl_3114"/>
<dbReference type="InterPro" id="IPR035709">
    <property type="entry name" value="YoaB-like"/>
</dbReference>
<dbReference type="SUPFAM" id="SSF55298">
    <property type="entry name" value="YjgF-like"/>
    <property type="match status" value="1"/>
</dbReference>
<dbReference type="AlphaFoldDB" id="A0A1H5YFF2"/>
<dbReference type="OrthoDB" id="6899345at2"/>
<dbReference type="KEGG" id="tcl:Tchl_3114"/>
<name>A0A1H5YFF2_9RHOO</name>
<gene>
    <name evidence="1" type="ORF">Tchl_3114</name>
</gene>
<reference evidence="1 2" key="1">
    <citation type="submission" date="2016-12" db="EMBL/GenBank/DDBJ databases">
        <title>Complete genome sequence of Thauera chlorobenzoica, a Betaproteobacterium degrading haloaromatics anaerobically to CO2 and halides.</title>
        <authorList>
            <person name="Goris T."/>
            <person name="Mergelsberg M."/>
            <person name="Boll M."/>
        </authorList>
    </citation>
    <scope>NUCLEOTIDE SEQUENCE [LARGE SCALE GENOMIC DNA]</scope>
    <source>
        <strain evidence="1 2">3CB1</strain>
    </source>
</reference>
<dbReference type="PANTHER" id="PTHR47328">
    <property type="match status" value="1"/>
</dbReference>
<dbReference type="Pfam" id="PF01042">
    <property type="entry name" value="Ribonuc_L-PSP"/>
    <property type="match status" value="1"/>
</dbReference>
<proteinExistence type="predicted"/>
<protein>
    <submittedName>
        <fullName evidence="1">Uncharacterized protein</fullName>
    </submittedName>
</protein>
<evidence type="ECO:0000313" key="1">
    <source>
        <dbReference type="EMBL" id="APR05927.1"/>
    </source>
</evidence>
<dbReference type="InterPro" id="IPR035959">
    <property type="entry name" value="RutC-like_sf"/>
</dbReference>
<accession>A0A1H5YFF2</accession>
<dbReference type="Proteomes" id="UP000185739">
    <property type="component" value="Chromosome"/>
</dbReference>
<organism evidence="1 2">
    <name type="scientific">Thauera chlorobenzoica</name>
    <dbReference type="NCBI Taxonomy" id="96773"/>
    <lineage>
        <taxon>Bacteria</taxon>
        <taxon>Pseudomonadati</taxon>
        <taxon>Pseudomonadota</taxon>
        <taxon>Betaproteobacteria</taxon>
        <taxon>Rhodocyclales</taxon>
        <taxon>Zoogloeaceae</taxon>
        <taxon>Thauera</taxon>
    </lineage>
</organism>
<dbReference type="Gene3D" id="3.30.1330.40">
    <property type="entry name" value="RutC-like"/>
    <property type="match status" value="1"/>
</dbReference>
<keyword evidence="2" id="KW-1185">Reference proteome</keyword>
<dbReference type="PANTHER" id="PTHR47328:SF1">
    <property type="entry name" value="RUTC FAMILY PROTEIN YOAB"/>
    <property type="match status" value="1"/>
</dbReference>